<gene>
    <name evidence="2" type="ORF">PGLA_20365</name>
</gene>
<proteinExistence type="inferred from homology"/>
<evidence type="ECO:0000256" key="1">
    <source>
        <dbReference type="RuleBase" id="RU362001"/>
    </source>
</evidence>
<dbReference type="STRING" id="494026.PGLA_20365"/>
<sequence>MAKILVTPEEIDKASKLFRDSFDQSETMVTKLNSTMASMQGQWEGMTQTKFFQQYDQAKREMENYKKMLDAVSIDLAAISKRFRDADLQN</sequence>
<dbReference type="RefSeq" id="WP_068536366.1">
    <property type="nucleotide sequence ID" value="NZ_LVJH01000048.1"/>
</dbReference>
<comment type="similarity">
    <text evidence="1">Belongs to the WXG100 family.</text>
</comment>
<dbReference type="SUPFAM" id="SSF140453">
    <property type="entry name" value="EsxAB dimer-like"/>
    <property type="match status" value="1"/>
</dbReference>
<dbReference type="NCBIfam" id="TIGR03930">
    <property type="entry name" value="WXG100_ESAT6"/>
    <property type="match status" value="1"/>
</dbReference>
<name>A0A168HR99_9BACL</name>
<organism evidence="2 3">
    <name type="scientific">Paenibacillus glacialis</name>
    <dbReference type="NCBI Taxonomy" id="494026"/>
    <lineage>
        <taxon>Bacteria</taxon>
        <taxon>Bacillati</taxon>
        <taxon>Bacillota</taxon>
        <taxon>Bacilli</taxon>
        <taxon>Bacillales</taxon>
        <taxon>Paenibacillaceae</taxon>
        <taxon>Paenibacillus</taxon>
    </lineage>
</organism>
<keyword evidence="3" id="KW-1185">Reference proteome</keyword>
<reference evidence="2 3" key="1">
    <citation type="submission" date="2016-03" db="EMBL/GenBank/DDBJ databases">
        <title>Draft genome sequence of Paenibacillus glacialis DSM 22343.</title>
        <authorList>
            <person name="Shin S.-K."/>
            <person name="Yi H."/>
        </authorList>
    </citation>
    <scope>NUCLEOTIDE SEQUENCE [LARGE SCALE GENOMIC DNA]</scope>
    <source>
        <strain evidence="2 3">DSM 22343</strain>
    </source>
</reference>
<dbReference type="Gene3D" id="1.10.287.850">
    <property type="entry name" value="HP0062-like domain"/>
    <property type="match status" value="1"/>
</dbReference>
<dbReference type="EMBL" id="LVJH01000048">
    <property type="protein sequence ID" value="OAB38448.1"/>
    <property type="molecule type" value="Genomic_DNA"/>
</dbReference>
<dbReference type="InterPro" id="IPR036689">
    <property type="entry name" value="ESAT-6-like_sf"/>
</dbReference>
<dbReference type="Proteomes" id="UP000076967">
    <property type="component" value="Unassembled WGS sequence"/>
</dbReference>
<comment type="caution">
    <text evidence="2">The sequence shown here is derived from an EMBL/GenBank/DDBJ whole genome shotgun (WGS) entry which is preliminary data.</text>
</comment>
<dbReference type="OrthoDB" id="4978934at2"/>
<dbReference type="Pfam" id="PF06013">
    <property type="entry name" value="WXG100"/>
    <property type="match status" value="1"/>
</dbReference>
<dbReference type="InterPro" id="IPR010310">
    <property type="entry name" value="T7SS_ESAT-6-like"/>
</dbReference>
<accession>A0A168HR99</accession>
<evidence type="ECO:0000313" key="2">
    <source>
        <dbReference type="EMBL" id="OAB38448.1"/>
    </source>
</evidence>
<dbReference type="AlphaFoldDB" id="A0A168HR99"/>
<protein>
    <recommendedName>
        <fullName evidence="1">ESAT-6-like protein</fullName>
    </recommendedName>
</protein>
<evidence type="ECO:0000313" key="3">
    <source>
        <dbReference type="Proteomes" id="UP000076967"/>
    </source>
</evidence>